<organism evidence="4">
    <name type="scientific">freshwater metagenome</name>
    <dbReference type="NCBI Taxonomy" id="449393"/>
    <lineage>
        <taxon>unclassified sequences</taxon>
        <taxon>metagenomes</taxon>
        <taxon>ecological metagenomes</taxon>
    </lineage>
</organism>
<keyword evidence="1" id="KW-0175">Coiled coil</keyword>
<dbReference type="PANTHER" id="PTHR21666">
    <property type="entry name" value="PEPTIDASE-RELATED"/>
    <property type="match status" value="1"/>
</dbReference>
<proteinExistence type="predicted"/>
<evidence type="ECO:0000259" key="3">
    <source>
        <dbReference type="Pfam" id="PF01551"/>
    </source>
</evidence>
<protein>
    <submittedName>
        <fullName evidence="4">Unannotated protein</fullName>
    </submittedName>
</protein>
<dbReference type="CDD" id="cd12797">
    <property type="entry name" value="M23_peptidase"/>
    <property type="match status" value="1"/>
</dbReference>
<gene>
    <name evidence="4" type="ORF">UFOPK2754_01229</name>
</gene>
<evidence type="ECO:0000256" key="1">
    <source>
        <dbReference type="SAM" id="Coils"/>
    </source>
</evidence>
<accession>A0A6J6T3U7</accession>
<evidence type="ECO:0000256" key="2">
    <source>
        <dbReference type="SAM" id="MobiDB-lite"/>
    </source>
</evidence>
<dbReference type="PANTHER" id="PTHR21666:SF268">
    <property type="entry name" value="PEPTIDASE M23 DOMAIN-CONTAINING PROTEIN"/>
    <property type="match status" value="1"/>
</dbReference>
<dbReference type="EMBL" id="CAEZYR010000038">
    <property type="protein sequence ID" value="CAB4741811.1"/>
    <property type="molecule type" value="Genomic_DNA"/>
</dbReference>
<dbReference type="InterPro" id="IPR011055">
    <property type="entry name" value="Dup_hybrid_motif"/>
</dbReference>
<evidence type="ECO:0000313" key="4">
    <source>
        <dbReference type="EMBL" id="CAB4741811.1"/>
    </source>
</evidence>
<name>A0A6J6T3U7_9ZZZZ</name>
<dbReference type="InterPro" id="IPR016047">
    <property type="entry name" value="M23ase_b-sheet_dom"/>
</dbReference>
<reference evidence="4" key="1">
    <citation type="submission" date="2020-05" db="EMBL/GenBank/DDBJ databases">
        <authorList>
            <person name="Chiriac C."/>
            <person name="Salcher M."/>
            <person name="Ghai R."/>
            <person name="Kavagutti S V."/>
        </authorList>
    </citation>
    <scope>NUCLEOTIDE SEQUENCE</scope>
</reference>
<feature type="domain" description="M23ase beta-sheet core" evidence="3">
    <location>
        <begin position="274"/>
        <end position="368"/>
    </location>
</feature>
<dbReference type="Gene3D" id="6.10.250.3150">
    <property type="match status" value="1"/>
</dbReference>
<feature type="coiled-coil region" evidence="1">
    <location>
        <begin position="20"/>
        <end position="82"/>
    </location>
</feature>
<dbReference type="AlphaFoldDB" id="A0A6J6T3U7"/>
<feature type="region of interest" description="Disordered" evidence="2">
    <location>
        <begin position="219"/>
        <end position="248"/>
    </location>
</feature>
<feature type="coiled-coil region" evidence="1">
    <location>
        <begin position="139"/>
        <end position="198"/>
    </location>
</feature>
<dbReference type="Gene3D" id="2.70.70.10">
    <property type="entry name" value="Glucose Permease (Domain IIA)"/>
    <property type="match status" value="1"/>
</dbReference>
<feature type="compositionally biased region" description="Basic and acidic residues" evidence="2">
    <location>
        <begin position="225"/>
        <end position="236"/>
    </location>
</feature>
<dbReference type="InterPro" id="IPR050570">
    <property type="entry name" value="Cell_wall_metabolism_enzyme"/>
</dbReference>
<dbReference type="Pfam" id="PF01551">
    <property type="entry name" value="Peptidase_M23"/>
    <property type="match status" value="1"/>
</dbReference>
<dbReference type="SUPFAM" id="SSF51261">
    <property type="entry name" value="Duplicated hybrid motif"/>
    <property type="match status" value="1"/>
</dbReference>
<dbReference type="GO" id="GO:0004222">
    <property type="term" value="F:metalloendopeptidase activity"/>
    <property type="evidence" value="ECO:0007669"/>
    <property type="project" value="TreeGrafter"/>
</dbReference>
<sequence length="376" mass="39965">MRSRGLFVLLCALILVVTPAAAQSDNISAAEAKAEAAAQRVGDARVKADAASSAYLTAEAQLEQVNDQLVSLAAVVEQKRLELAALKKDLREFAIYRYTSGGTEDSASMFSAGNVNDAVTKEALATMVGDRKADVIDKVKNAQAEFESESAKLASQQKQQKQLTDDLAKKSDRVGAELQALQVELDGLNSVVAGLKESERIRIREAALAKARETARLAEAARQQKAADEAAKKRDAPPAPPTPARPTFTGKFVCPVPGASFSDSWGQARSGGRVHKGVDMIAPSGTPTYAPVPGDVTFGTDGLGGRSWFLYGDDGNFYYGTHLSRFGPREGHVSAGELIGYVGMTGNASLNHLHFEIHVGGRGNQVNPYPVVAQYC</sequence>